<keyword evidence="2" id="KW-0805">Transcription regulation</keyword>
<dbReference type="SUPFAM" id="SSF54171">
    <property type="entry name" value="DNA-binding domain"/>
    <property type="match status" value="1"/>
</dbReference>
<dbReference type="PANTHER" id="PTHR33729">
    <property type="entry name" value="METHYL-CPG BINDING DOMAIN CONTAINING PROTEIN, EXPRESSED"/>
    <property type="match status" value="1"/>
</dbReference>
<keyword evidence="4" id="KW-0804">Transcription</keyword>
<feature type="compositionally biased region" description="Basic and acidic residues" evidence="6">
    <location>
        <begin position="125"/>
        <end position="153"/>
    </location>
</feature>
<comment type="subcellular location">
    <subcellularLocation>
        <location evidence="1">Nucleus</location>
    </subcellularLocation>
</comment>
<dbReference type="PANTHER" id="PTHR33729:SF6">
    <property type="entry name" value="METHYL-CPG-BINDING DOMAIN-CONTAINING PROTEIN 11"/>
    <property type="match status" value="1"/>
</dbReference>
<evidence type="ECO:0000256" key="5">
    <source>
        <dbReference type="ARBA" id="ARBA00023242"/>
    </source>
</evidence>
<dbReference type="SMART" id="SM00391">
    <property type="entry name" value="MBD"/>
    <property type="match status" value="1"/>
</dbReference>
<dbReference type="GO" id="GO:0003677">
    <property type="term" value="F:DNA binding"/>
    <property type="evidence" value="ECO:0007669"/>
    <property type="project" value="UniProtKB-KW"/>
</dbReference>
<feature type="region of interest" description="Disordered" evidence="6">
    <location>
        <begin position="96"/>
        <end position="266"/>
    </location>
</feature>
<evidence type="ECO:0000256" key="3">
    <source>
        <dbReference type="ARBA" id="ARBA00023125"/>
    </source>
</evidence>
<dbReference type="InterPro" id="IPR039622">
    <property type="entry name" value="MBD10/11"/>
</dbReference>
<keyword evidence="3" id="KW-0238">DNA-binding</keyword>
<dbReference type="EMBL" id="BSYO01000020">
    <property type="protein sequence ID" value="GMH18961.1"/>
    <property type="molecule type" value="Genomic_DNA"/>
</dbReference>
<dbReference type="Gene3D" id="3.30.890.10">
    <property type="entry name" value="Methyl-cpg-binding Protein 2, Chain A"/>
    <property type="match status" value="1"/>
</dbReference>
<protein>
    <recommendedName>
        <fullName evidence="7">MBD domain-containing protein</fullName>
    </recommendedName>
</protein>
<sequence>MASSTEKDAAQEEVFAVELPAPCGWKKQFFPRKGGTPRKSEIVFTAPTGEEIHSRKQLEQYLRLNPSSPSISDFDWSTGETPRRSARIIEKAKVATIKEMEPPKKKGRRSSLSKKVNKAAEAAVEETKTKELQMEESEKTKKQSSEAEFKEQHAAIASQDVKDGAAAETNDAEVGKNDVKTQELGVSKGGNGSQISGAGKEKLEDGTAQALEQQHANEEQIGIARGLRQEPGDKDPADSGNLKDSEPGKKDGVMIENGSRPGEAEG</sequence>
<proteinExistence type="predicted"/>
<dbReference type="InterPro" id="IPR016177">
    <property type="entry name" value="DNA-bd_dom_sf"/>
</dbReference>
<evidence type="ECO:0000256" key="6">
    <source>
        <dbReference type="SAM" id="MobiDB-lite"/>
    </source>
</evidence>
<dbReference type="CDD" id="cd00122">
    <property type="entry name" value="MBD"/>
    <property type="match status" value="1"/>
</dbReference>
<feature type="compositionally biased region" description="Basic residues" evidence="6">
    <location>
        <begin position="105"/>
        <end position="117"/>
    </location>
</feature>
<evidence type="ECO:0000259" key="7">
    <source>
        <dbReference type="PROSITE" id="PS50982"/>
    </source>
</evidence>
<evidence type="ECO:0000256" key="4">
    <source>
        <dbReference type="ARBA" id="ARBA00023163"/>
    </source>
</evidence>
<dbReference type="InterPro" id="IPR001739">
    <property type="entry name" value="Methyl_CpG_DNA-bd"/>
</dbReference>
<name>A0AAD3XWR0_NEPGR</name>
<keyword evidence="5" id="KW-0539">Nucleus</keyword>
<evidence type="ECO:0000256" key="1">
    <source>
        <dbReference type="ARBA" id="ARBA00004123"/>
    </source>
</evidence>
<evidence type="ECO:0000313" key="9">
    <source>
        <dbReference type="Proteomes" id="UP001279734"/>
    </source>
</evidence>
<gene>
    <name evidence="8" type="ORF">Nepgr_020802</name>
</gene>
<feature type="compositionally biased region" description="Basic and acidic residues" evidence="6">
    <location>
        <begin position="227"/>
        <end position="253"/>
    </location>
</feature>
<organism evidence="8 9">
    <name type="scientific">Nepenthes gracilis</name>
    <name type="common">Slender pitcher plant</name>
    <dbReference type="NCBI Taxonomy" id="150966"/>
    <lineage>
        <taxon>Eukaryota</taxon>
        <taxon>Viridiplantae</taxon>
        <taxon>Streptophyta</taxon>
        <taxon>Embryophyta</taxon>
        <taxon>Tracheophyta</taxon>
        <taxon>Spermatophyta</taxon>
        <taxon>Magnoliopsida</taxon>
        <taxon>eudicotyledons</taxon>
        <taxon>Gunneridae</taxon>
        <taxon>Pentapetalae</taxon>
        <taxon>Caryophyllales</taxon>
        <taxon>Nepenthaceae</taxon>
        <taxon>Nepenthes</taxon>
    </lineage>
</organism>
<dbReference type="Proteomes" id="UP001279734">
    <property type="component" value="Unassembled WGS sequence"/>
</dbReference>
<keyword evidence="9" id="KW-1185">Reference proteome</keyword>
<accession>A0AAD3XWR0</accession>
<evidence type="ECO:0000313" key="8">
    <source>
        <dbReference type="EMBL" id="GMH18961.1"/>
    </source>
</evidence>
<dbReference type="PROSITE" id="PS50982">
    <property type="entry name" value="MBD"/>
    <property type="match status" value="1"/>
</dbReference>
<feature type="domain" description="MBD" evidence="7">
    <location>
        <begin position="11"/>
        <end position="81"/>
    </location>
</feature>
<comment type="caution">
    <text evidence="8">The sequence shown here is derived from an EMBL/GenBank/DDBJ whole genome shotgun (WGS) entry which is preliminary data.</text>
</comment>
<evidence type="ECO:0000256" key="2">
    <source>
        <dbReference type="ARBA" id="ARBA00023015"/>
    </source>
</evidence>
<dbReference type="AlphaFoldDB" id="A0AAD3XWR0"/>
<dbReference type="GO" id="GO:0005634">
    <property type="term" value="C:nucleus"/>
    <property type="evidence" value="ECO:0007669"/>
    <property type="project" value="UniProtKB-SubCell"/>
</dbReference>
<dbReference type="Pfam" id="PF01429">
    <property type="entry name" value="MBD"/>
    <property type="match status" value="1"/>
</dbReference>
<reference evidence="8" key="1">
    <citation type="submission" date="2023-05" db="EMBL/GenBank/DDBJ databases">
        <title>Nepenthes gracilis genome sequencing.</title>
        <authorList>
            <person name="Fukushima K."/>
        </authorList>
    </citation>
    <scope>NUCLEOTIDE SEQUENCE</scope>
    <source>
        <strain evidence="8">SING2019-196</strain>
    </source>
</reference>